<dbReference type="FunFam" id="3.40.50.720:FF:000084">
    <property type="entry name" value="Short-chain dehydrogenase reductase"/>
    <property type="match status" value="1"/>
</dbReference>
<dbReference type="AlphaFoldDB" id="A0A7J5BR06"/>
<feature type="region of interest" description="Disordered" evidence="4">
    <location>
        <begin position="1"/>
        <end position="32"/>
    </location>
</feature>
<reference evidence="5 6" key="1">
    <citation type="submission" date="2019-09" db="EMBL/GenBank/DDBJ databases">
        <title>Phylogeny of genus Pseudoclavibacter and closely related genus.</title>
        <authorList>
            <person name="Li Y."/>
        </authorList>
    </citation>
    <scope>NUCLEOTIDE SEQUENCE [LARGE SCALE GENOMIC DNA]</scope>
    <source>
        <strain evidence="5 6">DSM 23821</strain>
    </source>
</reference>
<dbReference type="OrthoDB" id="658698at2"/>
<keyword evidence="2" id="KW-0560">Oxidoreductase</keyword>
<dbReference type="Gene3D" id="3.40.50.720">
    <property type="entry name" value="NAD(P)-binding Rossmann-like Domain"/>
    <property type="match status" value="1"/>
</dbReference>
<feature type="compositionally biased region" description="Basic and acidic residues" evidence="4">
    <location>
        <begin position="1"/>
        <end position="10"/>
    </location>
</feature>
<dbReference type="InterPro" id="IPR002347">
    <property type="entry name" value="SDR_fam"/>
</dbReference>
<evidence type="ECO:0000256" key="1">
    <source>
        <dbReference type="ARBA" id="ARBA00006484"/>
    </source>
</evidence>
<sequence>MTTDEHDTGEHGTTTACDPDGRTTPGPPRDHRTRVAVVTGAGSGIGRATALELTRRGWHVALLGRRESALRAVAEQARDLAPDGVDHLVVPTDVTDPGAVEHAFALVRERHARLDLLFNNAGAFGPSARVDELTLEDWSANWAVNVTGTFLCAAAAFRTMRAQDPQGGRILNNGSVSARRPRPSAVAYTTTKHAVTGLTRSIALDGRPFGITCGQIDLGNAATDMLTGAGTGASSDTGALQADGTRRPEPTFDAHEAARLVVDIAELPANVAVHELVVTAAGMPYDGRG</sequence>
<keyword evidence="6" id="KW-1185">Reference proteome</keyword>
<dbReference type="Pfam" id="PF00106">
    <property type="entry name" value="adh_short"/>
    <property type="match status" value="1"/>
</dbReference>
<dbReference type="PRINTS" id="PR00080">
    <property type="entry name" value="SDRFAMILY"/>
</dbReference>
<evidence type="ECO:0000313" key="6">
    <source>
        <dbReference type="Proteomes" id="UP000467240"/>
    </source>
</evidence>
<dbReference type="Proteomes" id="UP000467240">
    <property type="component" value="Unassembled WGS sequence"/>
</dbReference>
<name>A0A7J5BR06_9MICO</name>
<dbReference type="InterPro" id="IPR036291">
    <property type="entry name" value="NAD(P)-bd_dom_sf"/>
</dbReference>
<gene>
    <name evidence="5" type="ORF">F8O01_10200</name>
</gene>
<dbReference type="InterPro" id="IPR020904">
    <property type="entry name" value="Sc_DH/Rdtase_CS"/>
</dbReference>
<dbReference type="GO" id="GO:0016491">
    <property type="term" value="F:oxidoreductase activity"/>
    <property type="evidence" value="ECO:0007669"/>
    <property type="project" value="UniProtKB-KW"/>
</dbReference>
<accession>A0A7J5BR06</accession>
<dbReference type="EMBL" id="WBJZ01000011">
    <property type="protein sequence ID" value="KAB1656742.1"/>
    <property type="molecule type" value="Genomic_DNA"/>
</dbReference>
<dbReference type="PRINTS" id="PR00081">
    <property type="entry name" value="GDHRDH"/>
</dbReference>
<dbReference type="CDD" id="cd05233">
    <property type="entry name" value="SDR_c"/>
    <property type="match status" value="1"/>
</dbReference>
<evidence type="ECO:0000256" key="2">
    <source>
        <dbReference type="ARBA" id="ARBA00023002"/>
    </source>
</evidence>
<evidence type="ECO:0000313" key="5">
    <source>
        <dbReference type="EMBL" id="KAB1656742.1"/>
    </source>
</evidence>
<dbReference type="PROSITE" id="PS00061">
    <property type="entry name" value="ADH_SHORT"/>
    <property type="match status" value="1"/>
</dbReference>
<comment type="similarity">
    <text evidence="1 3">Belongs to the short-chain dehydrogenases/reductases (SDR) family.</text>
</comment>
<evidence type="ECO:0000256" key="3">
    <source>
        <dbReference type="RuleBase" id="RU000363"/>
    </source>
</evidence>
<dbReference type="PANTHER" id="PTHR43669:SF12">
    <property type="entry name" value="BLR5618 PROTEIN"/>
    <property type="match status" value="1"/>
</dbReference>
<proteinExistence type="inferred from homology"/>
<protein>
    <submittedName>
        <fullName evidence="5">SDR family oxidoreductase</fullName>
    </submittedName>
</protein>
<dbReference type="RefSeq" id="WP_158040755.1">
    <property type="nucleotide sequence ID" value="NZ_JACCFV010000001.1"/>
</dbReference>
<dbReference type="PANTHER" id="PTHR43669">
    <property type="entry name" value="5-KETO-D-GLUCONATE 5-REDUCTASE"/>
    <property type="match status" value="1"/>
</dbReference>
<organism evidence="5 6">
    <name type="scientific">Pseudoclavibacter chungangensis</name>
    <dbReference type="NCBI Taxonomy" id="587635"/>
    <lineage>
        <taxon>Bacteria</taxon>
        <taxon>Bacillati</taxon>
        <taxon>Actinomycetota</taxon>
        <taxon>Actinomycetes</taxon>
        <taxon>Micrococcales</taxon>
        <taxon>Microbacteriaceae</taxon>
        <taxon>Pseudoclavibacter</taxon>
    </lineage>
</organism>
<comment type="caution">
    <text evidence="5">The sequence shown here is derived from an EMBL/GenBank/DDBJ whole genome shotgun (WGS) entry which is preliminary data.</text>
</comment>
<evidence type="ECO:0000256" key="4">
    <source>
        <dbReference type="SAM" id="MobiDB-lite"/>
    </source>
</evidence>
<dbReference type="SUPFAM" id="SSF51735">
    <property type="entry name" value="NAD(P)-binding Rossmann-fold domains"/>
    <property type="match status" value="1"/>
</dbReference>